<dbReference type="Gene3D" id="1.10.10.10">
    <property type="entry name" value="Winged helix-like DNA-binding domain superfamily/Winged helix DNA-binding domain"/>
    <property type="match status" value="1"/>
</dbReference>
<dbReference type="CDD" id="cd00090">
    <property type="entry name" value="HTH_ARSR"/>
    <property type="match status" value="1"/>
</dbReference>
<dbReference type="Gene3D" id="3.30.70.920">
    <property type="match status" value="1"/>
</dbReference>
<dbReference type="GO" id="GO:0043200">
    <property type="term" value="P:response to amino acid"/>
    <property type="evidence" value="ECO:0007669"/>
    <property type="project" value="TreeGrafter"/>
</dbReference>
<gene>
    <name evidence="5" type="ORF">SAMN02982917_0241</name>
</gene>
<keyword evidence="2" id="KW-0238">DNA-binding</keyword>
<dbReference type="Pfam" id="PF01037">
    <property type="entry name" value="AsnC_trans_reg"/>
    <property type="match status" value="1"/>
</dbReference>
<sequence>MDHAKELAFSIKVMPTMKFDAIDRRILAALQRDARLTNVELAEEVGLSPSPCLRRVRLLEEAGVIAGYHASLDRKAVGLGLTVFVGIKVERHHDREATAFREAVKALPEVVSCHLVSGESDFLLQVVVPELAGYEKFLLGTLLKLPGVADIRSNFAIQTVKAGGALPLDHLPAHSPPPNGKP</sequence>
<dbReference type="InterPro" id="IPR000485">
    <property type="entry name" value="AsnC-type_HTH_dom"/>
</dbReference>
<dbReference type="SMART" id="SM00344">
    <property type="entry name" value="HTH_ASNC"/>
    <property type="match status" value="1"/>
</dbReference>
<dbReference type="InterPro" id="IPR019887">
    <property type="entry name" value="Tscrpt_reg_AsnC/Lrp_C"/>
</dbReference>
<accession>A0A1X7HT52</accession>
<dbReference type="InterPro" id="IPR019888">
    <property type="entry name" value="Tscrpt_reg_AsnC-like"/>
</dbReference>
<dbReference type="GO" id="GO:0043565">
    <property type="term" value="F:sequence-specific DNA binding"/>
    <property type="evidence" value="ECO:0007669"/>
    <property type="project" value="InterPro"/>
</dbReference>
<dbReference type="PROSITE" id="PS50956">
    <property type="entry name" value="HTH_ASNC_2"/>
    <property type="match status" value="1"/>
</dbReference>
<dbReference type="Pfam" id="PF13412">
    <property type="entry name" value="HTH_24"/>
    <property type="match status" value="1"/>
</dbReference>
<dbReference type="InterPro" id="IPR036388">
    <property type="entry name" value="WH-like_DNA-bd_sf"/>
</dbReference>
<dbReference type="EMBL" id="FXAK01000010">
    <property type="protein sequence ID" value="SMF91445.1"/>
    <property type="molecule type" value="Genomic_DNA"/>
</dbReference>
<dbReference type="PROSITE" id="PS00519">
    <property type="entry name" value="HTH_ASNC_1"/>
    <property type="match status" value="1"/>
</dbReference>
<keyword evidence="3" id="KW-0804">Transcription</keyword>
<dbReference type="SUPFAM" id="SSF46785">
    <property type="entry name" value="Winged helix' DNA-binding domain"/>
    <property type="match status" value="1"/>
</dbReference>
<dbReference type="AlphaFoldDB" id="A0A1X7HT52"/>
<evidence type="ECO:0000313" key="6">
    <source>
        <dbReference type="Proteomes" id="UP000192936"/>
    </source>
</evidence>
<evidence type="ECO:0000256" key="1">
    <source>
        <dbReference type="ARBA" id="ARBA00023015"/>
    </source>
</evidence>
<evidence type="ECO:0000256" key="2">
    <source>
        <dbReference type="ARBA" id="ARBA00023125"/>
    </source>
</evidence>
<dbReference type="Proteomes" id="UP000192936">
    <property type="component" value="Unassembled WGS sequence"/>
</dbReference>
<feature type="domain" description="HTH asnC-type" evidence="4">
    <location>
        <begin position="19"/>
        <end position="80"/>
    </location>
</feature>
<dbReference type="InterPro" id="IPR011991">
    <property type="entry name" value="ArsR-like_HTH"/>
</dbReference>
<dbReference type="GO" id="GO:0005829">
    <property type="term" value="C:cytosol"/>
    <property type="evidence" value="ECO:0007669"/>
    <property type="project" value="TreeGrafter"/>
</dbReference>
<evidence type="ECO:0000259" key="4">
    <source>
        <dbReference type="PROSITE" id="PS50956"/>
    </source>
</evidence>
<dbReference type="STRING" id="286727.SAMN02982917_0241"/>
<keyword evidence="1" id="KW-0805">Transcription regulation</keyword>
<evidence type="ECO:0000313" key="5">
    <source>
        <dbReference type="EMBL" id="SMF91445.1"/>
    </source>
</evidence>
<dbReference type="PRINTS" id="PR00033">
    <property type="entry name" value="HTHASNC"/>
</dbReference>
<name>A0A1X7HT52_9PROT</name>
<protein>
    <submittedName>
        <fullName evidence="5">Transcriptional regulator, AsnC family</fullName>
    </submittedName>
</protein>
<dbReference type="FunFam" id="1.10.10.10:FF:000186">
    <property type="entry name" value="AsnC family transcriptional regulator"/>
    <property type="match status" value="1"/>
</dbReference>
<organism evidence="5 6">
    <name type="scientific">Azospirillum oryzae</name>
    <dbReference type="NCBI Taxonomy" id="286727"/>
    <lineage>
        <taxon>Bacteria</taxon>
        <taxon>Pseudomonadati</taxon>
        <taxon>Pseudomonadota</taxon>
        <taxon>Alphaproteobacteria</taxon>
        <taxon>Rhodospirillales</taxon>
        <taxon>Azospirillaceae</taxon>
        <taxon>Azospirillum</taxon>
    </lineage>
</organism>
<evidence type="ECO:0000256" key="3">
    <source>
        <dbReference type="ARBA" id="ARBA00023163"/>
    </source>
</evidence>
<dbReference type="GO" id="GO:0006355">
    <property type="term" value="P:regulation of DNA-templated transcription"/>
    <property type="evidence" value="ECO:0007669"/>
    <property type="project" value="UniProtKB-ARBA"/>
</dbReference>
<dbReference type="InterPro" id="IPR036390">
    <property type="entry name" value="WH_DNA-bd_sf"/>
</dbReference>
<dbReference type="RefSeq" id="WP_244561063.1">
    <property type="nucleotide sequence ID" value="NZ_FXAK01000010.1"/>
</dbReference>
<dbReference type="InterPro" id="IPR011008">
    <property type="entry name" value="Dimeric_a/b-barrel"/>
</dbReference>
<reference evidence="5 6" key="1">
    <citation type="submission" date="2017-04" db="EMBL/GenBank/DDBJ databases">
        <authorList>
            <person name="Afonso C.L."/>
            <person name="Miller P.J."/>
            <person name="Scott M.A."/>
            <person name="Spackman E."/>
            <person name="Goraichik I."/>
            <person name="Dimitrov K.M."/>
            <person name="Suarez D.L."/>
            <person name="Swayne D.E."/>
        </authorList>
    </citation>
    <scope>NUCLEOTIDE SEQUENCE [LARGE SCALE GENOMIC DNA]</scope>
    <source>
        <strain evidence="5 6">A2P</strain>
    </source>
</reference>
<dbReference type="SUPFAM" id="SSF54909">
    <property type="entry name" value="Dimeric alpha+beta barrel"/>
    <property type="match status" value="1"/>
</dbReference>
<dbReference type="InterPro" id="IPR019885">
    <property type="entry name" value="Tscrpt_reg_HTH_AsnC-type_CS"/>
</dbReference>
<dbReference type="PANTHER" id="PTHR30154:SF34">
    <property type="entry name" value="TRANSCRIPTIONAL REGULATOR AZLB"/>
    <property type="match status" value="1"/>
</dbReference>
<dbReference type="PANTHER" id="PTHR30154">
    <property type="entry name" value="LEUCINE-RESPONSIVE REGULATORY PROTEIN"/>
    <property type="match status" value="1"/>
</dbReference>
<proteinExistence type="predicted"/>